<protein>
    <submittedName>
        <fullName evidence="1">Uncharacterized protein</fullName>
    </submittedName>
</protein>
<evidence type="ECO:0000313" key="1">
    <source>
        <dbReference type="EMBL" id="CAK5083325.1"/>
    </source>
</evidence>
<sequence>MHQYFQRIQNRNQLSPDARPLKRHNRKSDSFRQSGGSDKSSGVVAIMHPDVFPQQEKQEEDNLGPDRVVKGYQIEVIHSVLVRHEYESLMKVCCLFDIFD</sequence>
<proteinExistence type="predicted"/>
<evidence type="ECO:0000313" key="2">
    <source>
        <dbReference type="Proteomes" id="UP001497535"/>
    </source>
</evidence>
<comment type="caution">
    <text evidence="1">The sequence shown here is derived from an EMBL/GenBank/DDBJ whole genome shotgun (WGS) entry which is preliminary data.</text>
</comment>
<dbReference type="EMBL" id="CAVMJV010000050">
    <property type="protein sequence ID" value="CAK5083325.1"/>
    <property type="molecule type" value="Genomic_DNA"/>
</dbReference>
<dbReference type="Proteomes" id="UP001497535">
    <property type="component" value="Unassembled WGS sequence"/>
</dbReference>
<name>A0ACB0ZW15_MELEN</name>
<reference evidence="1" key="1">
    <citation type="submission" date="2023-11" db="EMBL/GenBank/DDBJ databases">
        <authorList>
            <person name="Poullet M."/>
        </authorList>
    </citation>
    <scope>NUCLEOTIDE SEQUENCE</scope>
    <source>
        <strain evidence="1">E1834</strain>
    </source>
</reference>
<keyword evidence="2" id="KW-1185">Reference proteome</keyword>
<accession>A0ACB0ZW15</accession>
<gene>
    <name evidence="1" type="ORF">MENTE1834_LOCUS30655</name>
</gene>
<organism evidence="1 2">
    <name type="scientific">Meloidogyne enterolobii</name>
    <name type="common">Root-knot nematode worm</name>
    <name type="synonym">Meloidogyne mayaguensis</name>
    <dbReference type="NCBI Taxonomy" id="390850"/>
    <lineage>
        <taxon>Eukaryota</taxon>
        <taxon>Metazoa</taxon>
        <taxon>Ecdysozoa</taxon>
        <taxon>Nematoda</taxon>
        <taxon>Chromadorea</taxon>
        <taxon>Rhabditida</taxon>
        <taxon>Tylenchina</taxon>
        <taxon>Tylenchomorpha</taxon>
        <taxon>Tylenchoidea</taxon>
        <taxon>Meloidogynidae</taxon>
        <taxon>Meloidogyninae</taxon>
        <taxon>Meloidogyne</taxon>
    </lineage>
</organism>